<name>A0ABV3Q2W5_9BACL</name>
<dbReference type="EMBL" id="JBFMIA010000004">
    <property type="protein sequence ID" value="MEW9501678.1"/>
    <property type="molecule type" value="Genomic_DNA"/>
</dbReference>
<dbReference type="Pfam" id="PF00378">
    <property type="entry name" value="ECH_1"/>
    <property type="match status" value="1"/>
</dbReference>
<protein>
    <submittedName>
        <fullName evidence="2">Enoyl-CoA hydratase</fullName>
        <ecNumber evidence="2">4.2.1.17</ecNumber>
    </submittedName>
</protein>
<dbReference type="InterPro" id="IPR001753">
    <property type="entry name" value="Enoyl-CoA_hydra/iso"/>
</dbReference>
<dbReference type="GO" id="GO:0004300">
    <property type="term" value="F:enoyl-CoA hydratase activity"/>
    <property type="evidence" value="ECO:0007669"/>
    <property type="project" value="UniProtKB-EC"/>
</dbReference>
<organism evidence="2 3">
    <name type="scientific">Jeotgalibacillus marinus</name>
    <dbReference type="NCBI Taxonomy" id="86667"/>
    <lineage>
        <taxon>Bacteria</taxon>
        <taxon>Bacillati</taxon>
        <taxon>Bacillota</taxon>
        <taxon>Bacilli</taxon>
        <taxon>Bacillales</taxon>
        <taxon>Caryophanaceae</taxon>
        <taxon>Jeotgalibacillus</taxon>
    </lineage>
</organism>
<keyword evidence="2" id="KW-0456">Lyase</keyword>
<dbReference type="Gene3D" id="1.10.12.10">
    <property type="entry name" value="Lyase 2-enoyl-coa Hydratase, Chain A, domain 2"/>
    <property type="match status" value="1"/>
</dbReference>
<gene>
    <name evidence="2" type="ORF">AB1471_07670</name>
</gene>
<comment type="caution">
    <text evidence="2">The sequence shown here is derived from an EMBL/GenBank/DDBJ whole genome shotgun (WGS) entry which is preliminary data.</text>
</comment>
<reference evidence="2 3" key="1">
    <citation type="journal article" date="1979" name="Int. J. Syst. Evol. Microbiol.">
        <title>Bacillus globisporus subsp. marinus subsp. nov.</title>
        <authorList>
            <person name="Liu H."/>
        </authorList>
    </citation>
    <scope>NUCLEOTIDE SEQUENCE [LARGE SCALE GENOMIC DNA]</scope>
    <source>
        <strain evidence="2 3">DSM 1297</strain>
    </source>
</reference>
<dbReference type="PANTHER" id="PTHR43459:SF1">
    <property type="entry name" value="EG:BACN32G11.4 PROTEIN"/>
    <property type="match status" value="1"/>
</dbReference>
<dbReference type="SUPFAM" id="SSF52096">
    <property type="entry name" value="ClpP/crotonase"/>
    <property type="match status" value="1"/>
</dbReference>
<evidence type="ECO:0000256" key="1">
    <source>
        <dbReference type="ARBA" id="ARBA00005254"/>
    </source>
</evidence>
<dbReference type="NCBIfam" id="NF005804">
    <property type="entry name" value="PRK07659.1"/>
    <property type="match status" value="1"/>
</dbReference>
<dbReference type="RefSeq" id="WP_367779154.1">
    <property type="nucleotide sequence ID" value="NZ_JBFMIA010000004.1"/>
</dbReference>
<dbReference type="InterPro" id="IPR029045">
    <property type="entry name" value="ClpP/crotonase-like_dom_sf"/>
</dbReference>
<dbReference type="EC" id="4.2.1.17" evidence="2"/>
<accession>A0ABV3Q2W5</accession>
<dbReference type="CDD" id="cd06558">
    <property type="entry name" value="crotonase-like"/>
    <property type="match status" value="1"/>
</dbReference>
<keyword evidence="3" id="KW-1185">Reference proteome</keyword>
<dbReference type="Proteomes" id="UP001556040">
    <property type="component" value="Unassembled WGS sequence"/>
</dbReference>
<proteinExistence type="inferred from homology"/>
<evidence type="ECO:0000313" key="2">
    <source>
        <dbReference type="EMBL" id="MEW9501678.1"/>
    </source>
</evidence>
<dbReference type="InterPro" id="IPR014748">
    <property type="entry name" value="Enoyl-CoA_hydra_C"/>
</dbReference>
<evidence type="ECO:0000313" key="3">
    <source>
        <dbReference type="Proteomes" id="UP001556040"/>
    </source>
</evidence>
<sequence>MAIKTNYQSVNVEIEGEVGWISLNRPKSLNALQSDLMLELVQSLKELNRDPAIKIVVLRGEGRAFCSGGDIKTMLSMDGEDNFQKIMDVISELSMTLYTMDKITICSIHGAAAGLGLSIALASDMVVAEEGSKIAMNFIGIGLVPDGGGHFFLKERLGEKKAMQLIWSGEVMNGQEAYAIGLIDRVVAENKGLDEVKKLVHNFQSSPINAMLETKSILRLGQSRELKKFLEAELEAQWRMRQTEDHQEGIKAFVEKRKPNFKGK</sequence>
<dbReference type="PANTHER" id="PTHR43459">
    <property type="entry name" value="ENOYL-COA HYDRATASE"/>
    <property type="match status" value="1"/>
</dbReference>
<comment type="similarity">
    <text evidence="1">Belongs to the enoyl-CoA hydratase/isomerase family.</text>
</comment>
<dbReference type="Gene3D" id="3.90.226.10">
    <property type="entry name" value="2-enoyl-CoA Hydratase, Chain A, domain 1"/>
    <property type="match status" value="1"/>
</dbReference>